<comment type="caution">
    <text evidence="3">The sequence shown here is derived from an EMBL/GenBank/DDBJ whole genome shotgun (WGS) entry which is preliminary data.</text>
</comment>
<dbReference type="Proteomes" id="UP000178936">
    <property type="component" value="Unassembled WGS sequence"/>
</dbReference>
<evidence type="ECO:0000256" key="1">
    <source>
        <dbReference type="SAM" id="Phobius"/>
    </source>
</evidence>
<accession>A0A1G2Q590</accession>
<feature type="chain" id="PRO_5009584001" description="DUF5671 domain-containing protein" evidence="2">
    <location>
        <begin position="23"/>
        <end position="133"/>
    </location>
</feature>
<evidence type="ECO:0008006" key="5">
    <source>
        <dbReference type="Google" id="ProtNLM"/>
    </source>
</evidence>
<keyword evidence="1" id="KW-0472">Membrane</keyword>
<gene>
    <name evidence="3" type="ORF">A2226_00730</name>
</gene>
<evidence type="ECO:0000313" key="4">
    <source>
        <dbReference type="Proteomes" id="UP000178936"/>
    </source>
</evidence>
<feature type="signal peptide" evidence="2">
    <location>
        <begin position="1"/>
        <end position="22"/>
    </location>
</feature>
<feature type="transmembrane region" description="Helical" evidence="1">
    <location>
        <begin position="96"/>
        <end position="118"/>
    </location>
</feature>
<dbReference type="EMBL" id="MHTB01000007">
    <property type="protein sequence ID" value="OHA55704.1"/>
    <property type="molecule type" value="Genomic_DNA"/>
</dbReference>
<keyword evidence="1" id="KW-1133">Transmembrane helix</keyword>
<proteinExistence type="predicted"/>
<evidence type="ECO:0000313" key="3">
    <source>
        <dbReference type="EMBL" id="OHA55704.1"/>
    </source>
</evidence>
<protein>
    <recommendedName>
        <fullName evidence="5">DUF5671 domain-containing protein</fullName>
    </recommendedName>
</protein>
<sequence length="133" mass="14386">MKKLRFYSSSILLYLLPLAALAQGGQQEDYGRLGLNEFGEYTNLGTNIPLIQTVASIINFLLGFLGVIAVVLVLWAGFRWMTAAGDEQQISTAKKILAGGVIGLAIVLVAYAITAFVIDQLLEATQFKDYGTP</sequence>
<reference evidence="3 4" key="1">
    <citation type="journal article" date="2016" name="Nat. Commun.">
        <title>Thousands of microbial genomes shed light on interconnected biogeochemical processes in an aquifer system.</title>
        <authorList>
            <person name="Anantharaman K."/>
            <person name="Brown C.T."/>
            <person name="Hug L.A."/>
            <person name="Sharon I."/>
            <person name="Castelle C.J."/>
            <person name="Probst A.J."/>
            <person name="Thomas B.C."/>
            <person name="Singh A."/>
            <person name="Wilkins M.J."/>
            <person name="Karaoz U."/>
            <person name="Brodie E.L."/>
            <person name="Williams K.H."/>
            <person name="Hubbard S.S."/>
            <person name="Banfield J.F."/>
        </authorList>
    </citation>
    <scope>NUCLEOTIDE SEQUENCE [LARGE SCALE GENOMIC DNA]</scope>
</reference>
<dbReference type="InterPro" id="IPR043993">
    <property type="entry name" value="T4SS_pilin"/>
</dbReference>
<evidence type="ECO:0000256" key="2">
    <source>
        <dbReference type="SAM" id="SignalP"/>
    </source>
</evidence>
<dbReference type="AlphaFoldDB" id="A0A1G2Q590"/>
<feature type="transmembrane region" description="Helical" evidence="1">
    <location>
        <begin position="51"/>
        <end position="75"/>
    </location>
</feature>
<organism evidence="3 4">
    <name type="scientific">Candidatus Veblenbacteria bacterium RIFOXYA2_FULL_43_9</name>
    <dbReference type="NCBI Taxonomy" id="1802425"/>
    <lineage>
        <taxon>Bacteria</taxon>
        <taxon>Candidatus Vebleniibacteriota</taxon>
    </lineage>
</organism>
<keyword evidence="2" id="KW-0732">Signal</keyword>
<name>A0A1G2Q590_9BACT</name>
<dbReference type="Pfam" id="PF18895">
    <property type="entry name" value="T4SS_pilin"/>
    <property type="match status" value="1"/>
</dbReference>
<keyword evidence="1" id="KW-0812">Transmembrane</keyword>